<dbReference type="Gene3D" id="2.60.40.2220">
    <property type="match status" value="1"/>
</dbReference>
<dbReference type="Proteomes" id="UP001238179">
    <property type="component" value="Chromosome"/>
</dbReference>
<dbReference type="InterPro" id="IPR037094">
    <property type="entry name" value="Glyco_hydro_38_cen_sf"/>
</dbReference>
<keyword evidence="5" id="KW-0732">Signal</keyword>
<dbReference type="Gene3D" id="3.20.110.10">
    <property type="entry name" value="Glycoside hydrolase 38, N terminal domain"/>
    <property type="match status" value="1"/>
</dbReference>
<dbReference type="PANTHER" id="PTHR46017">
    <property type="entry name" value="ALPHA-MANNOSIDASE 2C1"/>
    <property type="match status" value="1"/>
</dbReference>
<dbReference type="GO" id="GO:0009313">
    <property type="term" value="P:oligosaccharide catabolic process"/>
    <property type="evidence" value="ECO:0007669"/>
    <property type="project" value="TreeGrafter"/>
</dbReference>
<keyword evidence="8" id="KW-1185">Reference proteome</keyword>
<dbReference type="GO" id="GO:0004559">
    <property type="term" value="F:alpha-mannosidase activity"/>
    <property type="evidence" value="ECO:0007669"/>
    <property type="project" value="InterPro"/>
</dbReference>
<dbReference type="SUPFAM" id="SSF88713">
    <property type="entry name" value="Glycoside hydrolase/deacetylase"/>
    <property type="match status" value="1"/>
</dbReference>
<name>A0AA48K9Y8_9BACT</name>
<dbReference type="Pfam" id="PF17677">
    <property type="entry name" value="Glyco_hydro38C2"/>
    <property type="match status" value="1"/>
</dbReference>
<accession>A0AA48K9Y8</accession>
<keyword evidence="4" id="KW-0326">Glycosidase</keyword>
<evidence type="ECO:0000313" key="7">
    <source>
        <dbReference type="EMBL" id="BDU74031.1"/>
    </source>
</evidence>
<dbReference type="SMART" id="SM00872">
    <property type="entry name" value="Alpha-mann_mid"/>
    <property type="match status" value="1"/>
</dbReference>
<dbReference type="InterPro" id="IPR011682">
    <property type="entry name" value="Glyco_hydro_38_C"/>
</dbReference>
<dbReference type="SUPFAM" id="SSF88688">
    <property type="entry name" value="Families 57/38 glycoside transferase middle domain"/>
    <property type="match status" value="1"/>
</dbReference>
<evidence type="ECO:0000256" key="3">
    <source>
        <dbReference type="ARBA" id="ARBA00022801"/>
    </source>
</evidence>
<dbReference type="InterPro" id="IPR011013">
    <property type="entry name" value="Gal_mutarotase_sf_dom"/>
</dbReference>
<evidence type="ECO:0000256" key="5">
    <source>
        <dbReference type="SAM" id="SignalP"/>
    </source>
</evidence>
<gene>
    <name evidence="7" type="ORF">METEAL_32050</name>
</gene>
<evidence type="ECO:0000256" key="1">
    <source>
        <dbReference type="ARBA" id="ARBA00009792"/>
    </source>
</evidence>
<dbReference type="InterPro" id="IPR011330">
    <property type="entry name" value="Glyco_hydro/deAcase_b/a-brl"/>
</dbReference>
<evidence type="ECO:0000256" key="4">
    <source>
        <dbReference type="ARBA" id="ARBA00023295"/>
    </source>
</evidence>
<reference evidence="8" key="1">
    <citation type="journal article" date="2023" name="Int. J. Syst. Evol. Microbiol.">
        <title>Mesoterricola silvestris gen. nov., sp. nov., Mesoterricola sediminis sp. nov., Geothrix oryzae sp. nov., Geothrix edaphica sp. nov., Geothrix rubra sp. nov., and Geothrix limicola sp. nov., six novel members of Acidobacteriota isolated from soils.</title>
        <authorList>
            <person name="Itoh H."/>
            <person name="Sugisawa Y."/>
            <person name="Mise K."/>
            <person name="Xu Z."/>
            <person name="Kuniyasu M."/>
            <person name="Ushijima N."/>
            <person name="Kawano K."/>
            <person name="Kobayashi E."/>
            <person name="Shiratori Y."/>
            <person name="Masuda Y."/>
            <person name="Senoo K."/>
        </authorList>
    </citation>
    <scope>NUCLEOTIDE SEQUENCE [LARGE SCALE GENOMIC DNA]</scope>
    <source>
        <strain evidence="8">W79</strain>
    </source>
</reference>
<dbReference type="Gene3D" id="2.70.98.30">
    <property type="entry name" value="Golgi alpha-mannosidase II, domain 4"/>
    <property type="match status" value="1"/>
</dbReference>
<sequence>MRRTLLAASLTTSLASLLAAAPDLEKDRTLFVANYSHLDTQWRWAYPLVVKEMLRNTLYDNFRIMEEHPEYVFNWSGAGRYQLIKEYYPAEYARLKAYVAKGQWWPSSNAWEESDVNVPASESVIRQLLVGHSFFKREFGTESSDFMLPDCFGFPASLPSILAHCGLKGFSTQKLTWHSANGIPFNVGRWEGPDGNSVVAALNAGTYDAHLTAPLDGEAWVKRLDANGAASGLKVDYLYNGNGDEGGSPFPDSLATLWAGLRAKGPVKVLAGRADLMFDAITPAQKAKLPGYRGDLLLIEHSAGSLTSQAFMKHLNRRNELLADAAEKASTAAHLLGAAPYPAATLEKAWGLMLRNEFHDILPGTCLPRSYEYAWNDELLAAKAFQGSLEDGVAAVTRGLDTRVAGTPVVVFNPLGIAREDVVDALVPEALAKAGSLVATDGAGRRLPTQLTVGPDGRAHVIFRAQVPSVGFAVFGLQAGPAPAGRELSVSARVLENARYRVTLLDSGDLGGIYDKAARRELLSGPGRLAFQHEKPSRWPAWNMDWTDRQKPARAFVSGPARIEIVEDGPVRVSLRVERESEGSRFQQTYSLTQGGDRVEVANLVDWKSSESSLKADLPLAVSNPQATYNWDLGTVSRGNNEPRKFEVPTHGWMDLTDTKGDYGVTVLTGAKYGSDKPDDHTLRLTLLYTPGVGKDYREQRWQDWGRHVFTYGIAGHRGDWRKAGSPWLAQRQDRPLEAFQAEAHAGPLGRTFSLLQVSGAQVAIQAVKRAEDGEGIVVRLQELDGAAAKVALKAAGPVRGARELDGLERPLGAVAVKDGGLQLAFGPYQLRTLGLRLEAPAALAAPASTPLDLPFNLQAFTDDGHRDDGAMDGAFTGYPAEMIEDTVQAAGVTFRMGPRAPRSLNAVASDGQVLALPAGTRRVHLLVAASGTGARAVFTAGPAATTVQVPAWTGYLGSWDNRVFDGEVSEKTYSVDNPLLRVDPAFLAPGRPAWWASHLHAKGEDRVYEYSYMFATAVEIPEGVTTLTLPRDRNVKVFAATAASVDNTGAAPLRPFFPELLRDAAFRARFSRP</sequence>
<keyword evidence="2" id="KW-0479">Metal-binding</keyword>
<protein>
    <submittedName>
        <fullName evidence="7">Alpha-mannosidase</fullName>
    </submittedName>
</protein>
<dbReference type="Pfam" id="PF07748">
    <property type="entry name" value="Glyco_hydro_38C"/>
    <property type="match status" value="1"/>
</dbReference>
<dbReference type="GO" id="GO:0006013">
    <property type="term" value="P:mannose metabolic process"/>
    <property type="evidence" value="ECO:0007669"/>
    <property type="project" value="InterPro"/>
</dbReference>
<dbReference type="RefSeq" id="WP_316412702.1">
    <property type="nucleotide sequence ID" value="NZ_AP027080.1"/>
</dbReference>
<dbReference type="Pfam" id="PF01074">
    <property type="entry name" value="Glyco_hydro_38N"/>
    <property type="match status" value="1"/>
</dbReference>
<dbReference type="InterPro" id="IPR028995">
    <property type="entry name" value="Glyco_hydro_57/38_cen_sf"/>
</dbReference>
<feature type="domain" description="Glycoside hydrolase family 38 central" evidence="6">
    <location>
        <begin position="300"/>
        <end position="378"/>
    </location>
</feature>
<evidence type="ECO:0000259" key="6">
    <source>
        <dbReference type="SMART" id="SM00872"/>
    </source>
</evidence>
<dbReference type="Pfam" id="PF09261">
    <property type="entry name" value="Alpha-mann_mid"/>
    <property type="match status" value="1"/>
</dbReference>
<dbReference type="SUPFAM" id="SSF74650">
    <property type="entry name" value="Galactose mutarotase-like"/>
    <property type="match status" value="1"/>
</dbReference>
<dbReference type="Gene3D" id="1.20.1270.50">
    <property type="entry name" value="Glycoside hydrolase family 38, central domain"/>
    <property type="match status" value="1"/>
</dbReference>
<dbReference type="InterPro" id="IPR000602">
    <property type="entry name" value="Glyco_hydro_38_N"/>
</dbReference>
<proteinExistence type="inferred from homology"/>
<dbReference type="InterPro" id="IPR041147">
    <property type="entry name" value="GH38_C"/>
</dbReference>
<dbReference type="EMBL" id="AP027080">
    <property type="protein sequence ID" value="BDU74031.1"/>
    <property type="molecule type" value="Genomic_DNA"/>
</dbReference>
<comment type="similarity">
    <text evidence="1">Belongs to the glycosyl hydrolase 38 family.</text>
</comment>
<dbReference type="AlphaFoldDB" id="A0AA48K9Y8"/>
<evidence type="ECO:0000256" key="2">
    <source>
        <dbReference type="ARBA" id="ARBA00022723"/>
    </source>
</evidence>
<keyword evidence="3" id="KW-0378">Hydrolase</keyword>
<feature type="chain" id="PRO_5041305402" evidence="5">
    <location>
        <begin position="22"/>
        <end position="1074"/>
    </location>
</feature>
<dbReference type="InterPro" id="IPR013780">
    <property type="entry name" value="Glyco_hydro_b"/>
</dbReference>
<dbReference type="GO" id="GO:0046872">
    <property type="term" value="F:metal ion binding"/>
    <property type="evidence" value="ECO:0007669"/>
    <property type="project" value="UniProtKB-KW"/>
</dbReference>
<feature type="signal peptide" evidence="5">
    <location>
        <begin position="1"/>
        <end position="21"/>
    </location>
</feature>
<evidence type="ECO:0000313" key="8">
    <source>
        <dbReference type="Proteomes" id="UP001238179"/>
    </source>
</evidence>
<dbReference type="KEGG" id="msil:METEAL_32050"/>
<dbReference type="PANTHER" id="PTHR46017:SF1">
    <property type="entry name" value="ALPHA-MANNOSIDASE 2C1"/>
    <property type="match status" value="1"/>
</dbReference>
<dbReference type="Gene3D" id="2.60.40.1180">
    <property type="entry name" value="Golgi alpha-mannosidase II"/>
    <property type="match status" value="1"/>
</dbReference>
<dbReference type="GO" id="GO:0030246">
    <property type="term" value="F:carbohydrate binding"/>
    <property type="evidence" value="ECO:0007669"/>
    <property type="project" value="InterPro"/>
</dbReference>
<dbReference type="InterPro" id="IPR015341">
    <property type="entry name" value="Glyco_hydro_38_cen"/>
</dbReference>
<dbReference type="InterPro" id="IPR027291">
    <property type="entry name" value="Glyco_hydro_38_N_sf"/>
</dbReference>
<organism evidence="7 8">
    <name type="scientific">Mesoterricola silvestris</name>
    <dbReference type="NCBI Taxonomy" id="2927979"/>
    <lineage>
        <taxon>Bacteria</taxon>
        <taxon>Pseudomonadati</taxon>
        <taxon>Acidobacteriota</taxon>
        <taxon>Holophagae</taxon>
        <taxon>Holophagales</taxon>
        <taxon>Holophagaceae</taxon>
        <taxon>Mesoterricola</taxon>
    </lineage>
</organism>